<feature type="signal peptide" evidence="1">
    <location>
        <begin position="1"/>
        <end position="23"/>
    </location>
</feature>
<name>A0A1W1UY99_9DEIO</name>
<keyword evidence="3" id="KW-1185">Reference proteome</keyword>
<sequence>MLKRFQGRSFAALATLLLLAGCAAPPPPPQGQPPAVPPTGPVSQPGAKIVGLLELRVEGAGEGGALSATTRFLTPGRGGVSPQASTAVPIANAADLFERGRVVFLDDEKANMRYVTSIFSIANKTGQAFANLTLYAVHIPSSDLGGTALSAIYDAKGNVLTDPLLAQNMIPTNGMRYDGLDISVSDQNADFQIFMPDEADLVETQAAALNPPIVGEVLEYGFVARNLAGGRSISAGTSGDCTASTCKGMLSLAFKFPKKTPRSDNPWSFTLHFIVADESDARVTVSAEEQAAPEVVIARANKLSTSAQIAVFGTNPATSVGTDRTRWSCSVRTAAGPGGTSLRYLGFAPTDAACAVPKYDESNWDAVYWR</sequence>
<feature type="chain" id="PRO_5012709524" evidence="1">
    <location>
        <begin position="24"/>
        <end position="370"/>
    </location>
</feature>
<protein>
    <submittedName>
        <fullName evidence="2">Uncharacterized protein</fullName>
    </submittedName>
</protein>
<dbReference type="PROSITE" id="PS51257">
    <property type="entry name" value="PROKAR_LIPOPROTEIN"/>
    <property type="match status" value="1"/>
</dbReference>
<evidence type="ECO:0000256" key="1">
    <source>
        <dbReference type="SAM" id="SignalP"/>
    </source>
</evidence>
<dbReference type="AlphaFoldDB" id="A0A1W1UY99"/>
<keyword evidence="1" id="KW-0732">Signal</keyword>
<dbReference type="Proteomes" id="UP000192582">
    <property type="component" value="Unassembled WGS sequence"/>
</dbReference>
<evidence type="ECO:0000313" key="3">
    <source>
        <dbReference type="Proteomes" id="UP000192582"/>
    </source>
</evidence>
<gene>
    <name evidence="2" type="ORF">SAMN00790413_03670</name>
</gene>
<reference evidence="2 3" key="1">
    <citation type="submission" date="2017-04" db="EMBL/GenBank/DDBJ databases">
        <authorList>
            <person name="Afonso C.L."/>
            <person name="Miller P.J."/>
            <person name="Scott M.A."/>
            <person name="Spackman E."/>
            <person name="Goraichik I."/>
            <person name="Dimitrov K.M."/>
            <person name="Suarez D.L."/>
            <person name="Swayne D.E."/>
        </authorList>
    </citation>
    <scope>NUCLEOTIDE SEQUENCE [LARGE SCALE GENOMIC DNA]</scope>
    <source>
        <strain evidence="2 3">KR-140</strain>
    </source>
</reference>
<accession>A0A1W1UY99</accession>
<dbReference type="RefSeq" id="WP_084047566.1">
    <property type="nucleotide sequence ID" value="NZ_FWWU01000008.1"/>
</dbReference>
<dbReference type="STRING" id="695939.SAMN00790413_03670"/>
<organism evidence="2 3">
    <name type="scientific">Deinococcus hopiensis KR-140</name>
    <dbReference type="NCBI Taxonomy" id="695939"/>
    <lineage>
        <taxon>Bacteria</taxon>
        <taxon>Thermotogati</taxon>
        <taxon>Deinococcota</taxon>
        <taxon>Deinococci</taxon>
        <taxon>Deinococcales</taxon>
        <taxon>Deinococcaceae</taxon>
        <taxon>Deinococcus</taxon>
    </lineage>
</organism>
<dbReference type="EMBL" id="FWWU01000008">
    <property type="protein sequence ID" value="SMB86063.1"/>
    <property type="molecule type" value="Genomic_DNA"/>
</dbReference>
<dbReference type="OrthoDB" id="54198at2"/>
<evidence type="ECO:0000313" key="2">
    <source>
        <dbReference type="EMBL" id="SMB86063.1"/>
    </source>
</evidence>
<proteinExistence type="predicted"/>